<evidence type="ECO:0000313" key="1">
    <source>
        <dbReference type="EMBL" id="XAY06341.1"/>
    </source>
</evidence>
<accession>A0AAU7AXK5</accession>
<dbReference type="RefSeq" id="WP_354697575.1">
    <property type="nucleotide sequence ID" value="NZ_CP114014.1"/>
</dbReference>
<reference evidence="1" key="1">
    <citation type="submission" date="2022-12" db="EMBL/GenBank/DDBJ databases">
        <title>Paraconexibacter alkalitolerans sp. nov. and Baekduia alba sp. nov., isolated from soil and emended description of the genera Paraconexibacter (Chun et al., 2020) and Baekduia (An et al., 2020).</title>
        <authorList>
            <person name="Vieira S."/>
            <person name="Huber K.J."/>
            <person name="Geppert A."/>
            <person name="Wolf J."/>
            <person name="Neumann-Schaal M."/>
            <person name="Muesken M."/>
            <person name="Overmann J."/>
        </authorList>
    </citation>
    <scope>NUCLEOTIDE SEQUENCE</scope>
    <source>
        <strain evidence="1">AEG42_29</strain>
    </source>
</reference>
<dbReference type="AlphaFoldDB" id="A0AAU7AXK5"/>
<dbReference type="KEGG" id="parq:DSM112329_03210"/>
<dbReference type="EMBL" id="CP114014">
    <property type="protein sequence ID" value="XAY06341.1"/>
    <property type="molecule type" value="Genomic_DNA"/>
</dbReference>
<proteinExistence type="predicted"/>
<evidence type="ECO:0008006" key="2">
    <source>
        <dbReference type="Google" id="ProtNLM"/>
    </source>
</evidence>
<organism evidence="1">
    <name type="scientific">Paraconexibacter sp. AEG42_29</name>
    <dbReference type="NCBI Taxonomy" id="2997339"/>
    <lineage>
        <taxon>Bacteria</taxon>
        <taxon>Bacillati</taxon>
        <taxon>Actinomycetota</taxon>
        <taxon>Thermoleophilia</taxon>
        <taxon>Solirubrobacterales</taxon>
        <taxon>Paraconexibacteraceae</taxon>
        <taxon>Paraconexibacter</taxon>
    </lineage>
</organism>
<name>A0AAU7AXK5_9ACTN</name>
<gene>
    <name evidence="1" type="ORF">DSM112329_03210</name>
</gene>
<sequence length="342" mass="38684">MGRFKSQHDPLVLLAIAEEVFRAADPAHPERVSQRAYDAARPLVGHEESPRADKLAARFNVSWPVFRDRVLHHDHPAYALSIAGKQQVRRVLTHAEAVAAIRRVATYRSATTLSVPQYEEGRIDIDRRASGRHKHGAHLVPLPQAHVITQRFKWPEVTLAAGLEPATGAEPVFPRADAVVAFVEHYGFRPRQADVDWFGKHHRIQLVMRVRSPHSEAVAEAERLFVEARRWFPPVSRTGDRPEDWQTLADGAPELAALARAYPRKRTRAEPWTIEELRVVIARAFDALGPGERLTVERYKLLARADGFPSAKTIIDRAKKSETSFPEMVRAEAAIRARRRAR</sequence>
<protein>
    <recommendedName>
        <fullName evidence="2">Primase C-terminal 1 domain-containing protein</fullName>
    </recommendedName>
</protein>